<feature type="compositionally biased region" description="Polar residues" evidence="8">
    <location>
        <begin position="844"/>
        <end position="854"/>
    </location>
</feature>
<dbReference type="InterPro" id="IPR036236">
    <property type="entry name" value="Znf_C2H2_sf"/>
</dbReference>
<keyword evidence="11" id="KW-1185">Reference proteome</keyword>
<dbReference type="Pfam" id="PF13912">
    <property type="entry name" value="zf-C2H2_6"/>
    <property type="match status" value="3"/>
</dbReference>
<feature type="domain" description="C2H2-type" evidence="9">
    <location>
        <begin position="749"/>
        <end position="776"/>
    </location>
</feature>
<feature type="domain" description="C2H2-type" evidence="9">
    <location>
        <begin position="693"/>
        <end position="720"/>
    </location>
</feature>
<evidence type="ECO:0000313" key="11">
    <source>
        <dbReference type="Proteomes" id="UP001059596"/>
    </source>
</evidence>
<feature type="non-terminal residue" evidence="10">
    <location>
        <position position="1"/>
    </location>
</feature>
<evidence type="ECO:0000256" key="4">
    <source>
        <dbReference type="ARBA" id="ARBA00022833"/>
    </source>
</evidence>
<proteinExistence type="predicted"/>
<dbReference type="Gene3D" id="3.30.160.60">
    <property type="entry name" value="Classic Zinc Finger"/>
    <property type="match status" value="3"/>
</dbReference>
<dbReference type="Proteomes" id="UP001059596">
    <property type="component" value="Unassembled WGS sequence"/>
</dbReference>
<keyword evidence="3 7" id="KW-0863">Zinc-finger</keyword>
<accession>A0A9Q0BSQ6</accession>
<evidence type="ECO:0000259" key="9">
    <source>
        <dbReference type="PROSITE" id="PS50157"/>
    </source>
</evidence>
<evidence type="ECO:0000256" key="8">
    <source>
        <dbReference type="SAM" id="MobiDB-lite"/>
    </source>
</evidence>
<dbReference type="AlphaFoldDB" id="A0A9Q0BSQ6"/>
<dbReference type="PROSITE" id="PS00028">
    <property type="entry name" value="ZINC_FINGER_C2H2_1"/>
    <property type="match status" value="4"/>
</dbReference>
<reference evidence="10" key="1">
    <citation type="journal article" date="2023" name="Genome Biol. Evol.">
        <title>Long-read-based Genome Assembly of Drosophila gunungcola Reveals Fewer Chemosensory Genes in Flower-breeding Species.</title>
        <authorList>
            <person name="Negi A."/>
            <person name="Liao B.Y."/>
            <person name="Yeh S.D."/>
        </authorList>
    </citation>
    <scope>NUCLEOTIDE SEQUENCE</scope>
    <source>
        <strain evidence="10">Sukarami</strain>
    </source>
</reference>
<name>A0A9Q0BSQ6_9MUSC</name>
<keyword evidence="6" id="KW-0804">Transcription</keyword>
<dbReference type="FunFam" id="3.30.160.60:FF:003184">
    <property type="entry name" value="Uncharacterized protein, isoform E"/>
    <property type="match status" value="1"/>
</dbReference>
<protein>
    <recommendedName>
        <fullName evidence="9">C2H2-type domain-containing protein</fullName>
    </recommendedName>
</protein>
<dbReference type="SUPFAM" id="SSF57667">
    <property type="entry name" value="beta-beta-alpha zinc fingers"/>
    <property type="match status" value="3"/>
</dbReference>
<dbReference type="PANTHER" id="PTHR24379">
    <property type="entry name" value="KRAB AND ZINC FINGER DOMAIN-CONTAINING"/>
    <property type="match status" value="1"/>
</dbReference>
<evidence type="ECO:0000256" key="3">
    <source>
        <dbReference type="ARBA" id="ARBA00022771"/>
    </source>
</evidence>
<dbReference type="InterPro" id="IPR013087">
    <property type="entry name" value="Znf_C2H2_type"/>
</dbReference>
<keyword evidence="4" id="KW-0862">Zinc</keyword>
<keyword evidence="1" id="KW-0479">Metal-binding</keyword>
<feature type="domain" description="C2H2-type" evidence="9">
    <location>
        <begin position="721"/>
        <end position="748"/>
    </location>
</feature>
<keyword evidence="2" id="KW-0677">Repeat</keyword>
<dbReference type="FunFam" id="3.30.160.60:FF:002336">
    <property type="entry name" value="Regular, isoform C"/>
    <property type="match status" value="1"/>
</dbReference>
<dbReference type="PANTHER" id="PTHR24379:SF121">
    <property type="entry name" value="C2H2-TYPE DOMAIN-CONTAINING PROTEIN"/>
    <property type="match status" value="1"/>
</dbReference>
<organism evidence="10 11">
    <name type="scientific">Drosophila gunungcola</name>
    <name type="common">fruit fly</name>
    <dbReference type="NCBI Taxonomy" id="103775"/>
    <lineage>
        <taxon>Eukaryota</taxon>
        <taxon>Metazoa</taxon>
        <taxon>Ecdysozoa</taxon>
        <taxon>Arthropoda</taxon>
        <taxon>Hexapoda</taxon>
        <taxon>Insecta</taxon>
        <taxon>Pterygota</taxon>
        <taxon>Neoptera</taxon>
        <taxon>Endopterygota</taxon>
        <taxon>Diptera</taxon>
        <taxon>Brachycera</taxon>
        <taxon>Muscomorpha</taxon>
        <taxon>Ephydroidea</taxon>
        <taxon>Drosophilidae</taxon>
        <taxon>Drosophila</taxon>
        <taxon>Sophophora</taxon>
    </lineage>
</organism>
<dbReference type="GO" id="GO:0008270">
    <property type="term" value="F:zinc ion binding"/>
    <property type="evidence" value="ECO:0007669"/>
    <property type="project" value="UniProtKB-KW"/>
</dbReference>
<gene>
    <name evidence="10" type="ORF">M5D96_003737</name>
</gene>
<dbReference type="SMART" id="SM00355">
    <property type="entry name" value="ZnF_C2H2"/>
    <property type="match status" value="9"/>
</dbReference>
<evidence type="ECO:0000256" key="6">
    <source>
        <dbReference type="ARBA" id="ARBA00023163"/>
    </source>
</evidence>
<feature type="domain" description="C2H2-type" evidence="9">
    <location>
        <begin position="777"/>
        <end position="798"/>
    </location>
</feature>
<dbReference type="Pfam" id="PF00096">
    <property type="entry name" value="zf-C2H2"/>
    <property type="match status" value="1"/>
</dbReference>
<evidence type="ECO:0000256" key="5">
    <source>
        <dbReference type="ARBA" id="ARBA00023015"/>
    </source>
</evidence>
<evidence type="ECO:0000256" key="2">
    <source>
        <dbReference type="ARBA" id="ARBA00022737"/>
    </source>
</evidence>
<dbReference type="EMBL" id="JAMKOV010000002">
    <property type="protein sequence ID" value="KAI8042424.1"/>
    <property type="molecule type" value="Genomic_DNA"/>
</dbReference>
<sequence length="861" mass="96875">ASRGPATLSTIDSQIDQRTDRSGIFVACILKNGEMRVDLALVKEEMEVDEVKLQPQDDLQDSAIDILSACDTLKILEEGSNMITLPVRDRPESEDERRFIASLGLDPQQVSLEENKTPKKCHICHYVLENQFEISGHQVNHEMNRHFCRLGCGIWLDTLEQILEHEYRQHSQPGHVFCCRVCDYLARDADCLASHMQRHIYVYRFVCAICRRHFESYQSLNQHWKDDQYVCGQVQYMAGLAYKAELVAVSTPVSAESLCDVQIKGESLSSEDGVRKLFEKNPSISVKLEPEDEEIPKVSIKEEPEEQSYNNGTNWTTIPTPLRSKLRLPALSSNKFQTDLKSVNWNDRPTSNVTPLNETNSLSVMADNRRVLQNPSQDTVALRKTPIAANILKVLPSNCMVIKLPVNTKIFKMPDPASAAFKLSAQAPAALKESLTIGVSGVEKSTSALKIPQAISITKVSSMDASIPTPVSVLPAQTHNRSCFLSDAFNKSESRPESMKIISEIRNKIRSIEKTLPLPGTVLQTSKIKEAAPVPPPSIASVEAPKPVELIISPMSLIVAKELQAKHPLYRFMWTCPQCKRSFEKLCALRTHCTTKHDLSQEKFNSLKLILMPYKILSQDSLETLVESKLEIPEHAPVLENVDKLPFLPNGIAPLTDQASALLNICDDLLAPKKTNDKSTGSRKKNQSKGTEYQCTECSKVFTTFGALRIHKSIHTGELPHKCNYCDKRFRTPGQVRVHHRRHTGEKPFKCKVCSLDFTHRETLISHLSRHIGMKRYKCYGCDKYFVVVSGLRAHRRLRPDTCGQVKFTARAHGPRVRVIRGEVVFEHHPEHNGYLRSEDPLNILSQRNQTDSSPAEVASV</sequence>
<evidence type="ECO:0000313" key="10">
    <source>
        <dbReference type="EMBL" id="KAI8042424.1"/>
    </source>
</evidence>
<evidence type="ECO:0000256" key="7">
    <source>
        <dbReference type="PROSITE-ProRule" id="PRU00042"/>
    </source>
</evidence>
<feature type="domain" description="C2H2-type" evidence="9">
    <location>
        <begin position="574"/>
        <end position="602"/>
    </location>
</feature>
<feature type="region of interest" description="Disordered" evidence="8">
    <location>
        <begin position="837"/>
        <end position="861"/>
    </location>
</feature>
<keyword evidence="5" id="KW-0805">Transcription regulation</keyword>
<evidence type="ECO:0000256" key="1">
    <source>
        <dbReference type="ARBA" id="ARBA00022723"/>
    </source>
</evidence>
<dbReference type="PROSITE" id="PS50157">
    <property type="entry name" value="ZINC_FINGER_C2H2_2"/>
    <property type="match status" value="5"/>
</dbReference>
<comment type="caution">
    <text evidence="10">The sequence shown here is derived from an EMBL/GenBank/DDBJ whole genome shotgun (WGS) entry which is preliminary data.</text>
</comment>